<dbReference type="EMBL" id="LGST01000041">
    <property type="protein sequence ID" value="KND97629.1"/>
    <property type="molecule type" value="Genomic_DNA"/>
</dbReference>
<reference evidence="2" key="1">
    <citation type="journal article" date="2015" name="BMC Genomics">
        <title>Draft genome of a commonly misdiagnosed multidrug resistant pathogen Candida auris.</title>
        <authorList>
            <person name="Chatterjee S."/>
            <person name="Alampalli S.V."/>
            <person name="Nageshan R.K."/>
            <person name="Chettiar S.T."/>
            <person name="Joshi S."/>
            <person name="Tatu U.S."/>
        </authorList>
    </citation>
    <scope>NUCLEOTIDE SEQUENCE [LARGE SCALE GENOMIC DNA]</scope>
    <source>
        <strain evidence="2">6684</strain>
    </source>
</reference>
<evidence type="ECO:0000313" key="1">
    <source>
        <dbReference type="EMBL" id="KND97629.1"/>
    </source>
</evidence>
<sequence length="138" mass="14420">MSRTLAFWLVDHQTLLLQRWEVLVVHRWGLVLSTVVASLGTASGGSAASGALEATSGLVLRSANLIGKDSVEIQKLLLLGCLGSLLLLSSALEVLLGVLLHLLASSPLVLGTLVRGSHGSLAAQLVLSKLQLVQVVLQ</sequence>
<gene>
    <name evidence="1" type="ORF">QG37_06027</name>
</gene>
<evidence type="ECO:0000313" key="2">
    <source>
        <dbReference type="Proteomes" id="UP000037122"/>
    </source>
</evidence>
<name>A0A0L0NUG3_CANAR</name>
<comment type="caution">
    <text evidence="1">The sequence shown here is derived from an EMBL/GenBank/DDBJ whole genome shotgun (WGS) entry which is preliminary data.</text>
</comment>
<organism evidence="1 2">
    <name type="scientific">Candidozyma auris</name>
    <name type="common">Yeast</name>
    <name type="synonym">Candida auris</name>
    <dbReference type="NCBI Taxonomy" id="498019"/>
    <lineage>
        <taxon>Eukaryota</taxon>
        <taxon>Fungi</taxon>
        <taxon>Dikarya</taxon>
        <taxon>Ascomycota</taxon>
        <taxon>Saccharomycotina</taxon>
        <taxon>Pichiomycetes</taxon>
        <taxon>Metschnikowiaceae</taxon>
        <taxon>Candidozyma</taxon>
    </lineage>
</organism>
<dbReference type="Proteomes" id="UP000037122">
    <property type="component" value="Unassembled WGS sequence"/>
</dbReference>
<dbReference type="VEuPathDB" id="FungiDB:QG37_06027"/>
<dbReference type="AlphaFoldDB" id="A0A0L0NUG3"/>
<proteinExistence type="predicted"/>
<accession>A0A0L0NUG3</accession>
<protein>
    <submittedName>
        <fullName evidence="1">Uncharacterized protein</fullName>
    </submittedName>
</protein>